<dbReference type="Pfam" id="PF23513">
    <property type="entry name" value="Microp_apicomplexa_9"/>
    <property type="match status" value="1"/>
</dbReference>
<evidence type="ECO:0000313" key="1">
    <source>
        <dbReference type="EMBL" id="SBT86940.1"/>
    </source>
</evidence>
<dbReference type="Proteomes" id="UP000219813">
    <property type="component" value="Chromosome 1"/>
</dbReference>
<dbReference type="AlphaFoldDB" id="A0A1D3JK69"/>
<accession>A0A1D3JK69</accession>
<dbReference type="OrthoDB" id="375681at2759"/>
<dbReference type="GeneID" id="39866386"/>
<dbReference type="VEuPathDB" id="PlasmoDB:PmUG01_01023400"/>
<dbReference type="KEGG" id="pmal:PMUG01_01023400"/>
<sequence>MIKSPFYSFNKNSLLVQCLKGACLYYIPQDLAVIGAFLYYQHKKNQLTNGKRIRVKNCNESIDNFLVRKKLNRDEVKIRKARNVYSISFI</sequence>
<protein>
    <submittedName>
        <fullName evidence="1">Protein MPODD, putative</fullName>
    </submittedName>
</protein>
<dbReference type="RefSeq" id="XP_028860023.1">
    <property type="nucleotide sequence ID" value="XM_029008466.1"/>
</dbReference>
<dbReference type="InterPro" id="IPR056348">
    <property type="entry name" value="Microp_apicomplexa_9"/>
</dbReference>
<dbReference type="EMBL" id="LT594622">
    <property type="protein sequence ID" value="SBT86940.1"/>
    <property type="molecule type" value="Genomic_DNA"/>
</dbReference>
<name>A0A1D3JK69_PLAMA</name>
<keyword evidence="2" id="KW-1185">Reference proteome</keyword>
<reference evidence="1 2" key="1">
    <citation type="submission" date="2016-06" db="EMBL/GenBank/DDBJ databases">
        <authorList>
            <consortium name="Pathogen Informatics"/>
        </authorList>
    </citation>
    <scope>NUCLEOTIDE SEQUENCE [LARGE SCALE GENOMIC DNA]</scope>
</reference>
<gene>
    <name evidence="1" type="primary">MPODD</name>
    <name evidence="1" type="ORF">PMUG01_01023400</name>
</gene>
<proteinExistence type="predicted"/>
<evidence type="ECO:0000313" key="2">
    <source>
        <dbReference type="Proteomes" id="UP000219813"/>
    </source>
</evidence>
<organism evidence="1 2">
    <name type="scientific">Plasmodium malariae</name>
    <dbReference type="NCBI Taxonomy" id="5858"/>
    <lineage>
        <taxon>Eukaryota</taxon>
        <taxon>Sar</taxon>
        <taxon>Alveolata</taxon>
        <taxon>Apicomplexa</taxon>
        <taxon>Aconoidasida</taxon>
        <taxon>Haemosporida</taxon>
        <taxon>Plasmodiidae</taxon>
        <taxon>Plasmodium</taxon>
        <taxon>Plasmodium (Plasmodium)</taxon>
    </lineage>
</organism>
<dbReference type="OMA" id="LLVQCCK"/>